<evidence type="ECO:0000256" key="5">
    <source>
        <dbReference type="ARBA" id="ARBA00022692"/>
    </source>
</evidence>
<comment type="caution">
    <text evidence="12">The sequence shown here is derived from an EMBL/GenBank/DDBJ whole genome shotgun (WGS) entry which is preliminary data.</text>
</comment>
<keyword evidence="10" id="KW-0675">Receptor</keyword>
<accession>A0A4Q2UJM1</accession>
<name>A0A4Q2UJM1_9BACT</name>
<keyword evidence="7 11" id="KW-1133">Transmembrane helix</keyword>
<dbReference type="Proteomes" id="UP000290407">
    <property type="component" value="Unassembled WGS sequence"/>
</dbReference>
<feature type="transmembrane region" description="Helical" evidence="11">
    <location>
        <begin position="118"/>
        <end position="135"/>
    </location>
</feature>
<dbReference type="Pfam" id="PF01036">
    <property type="entry name" value="Bac_rhodopsin"/>
    <property type="match status" value="1"/>
</dbReference>
<feature type="transmembrane region" description="Helical" evidence="11">
    <location>
        <begin position="20"/>
        <end position="41"/>
    </location>
</feature>
<dbReference type="InterPro" id="IPR001425">
    <property type="entry name" value="Arc/bac/fun_rhodopsins"/>
</dbReference>
<organism evidence="12 13">
    <name type="scientific">Spirosoma sordidisoli</name>
    <dbReference type="NCBI Taxonomy" id="2502893"/>
    <lineage>
        <taxon>Bacteria</taxon>
        <taxon>Pseudomonadati</taxon>
        <taxon>Bacteroidota</taxon>
        <taxon>Cytophagia</taxon>
        <taxon>Cytophagales</taxon>
        <taxon>Cytophagaceae</taxon>
        <taxon>Spirosoma</taxon>
    </lineage>
</organism>
<evidence type="ECO:0000256" key="1">
    <source>
        <dbReference type="ARBA" id="ARBA00004141"/>
    </source>
</evidence>
<keyword evidence="5 11" id="KW-0812">Transmembrane</keyword>
<evidence type="ECO:0000256" key="2">
    <source>
        <dbReference type="ARBA" id="ARBA00008130"/>
    </source>
</evidence>
<keyword evidence="8" id="KW-0157">Chromophore</keyword>
<keyword evidence="6" id="KW-0681">Retinal protein</keyword>
<evidence type="ECO:0000256" key="7">
    <source>
        <dbReference type="ARBA" id="ARBA00022989"/>
    </source>
</evidence>
<dbReference type="SMART" id="SM01021">
    <property type="entry name" value="Bac_rhodopsin"/>
    <property type="match status" value="1"/>
</dbReference>
<dbReference type="GO" id="GO:0016020">
    <property type="term" value="C:membrane"/>
    <property type="evidence" value="ECO:0007669"/>
    <property type="project" value="UniProtKB-SubCell"/>
</dbReference>
<evidence type="ECO:0000256" key="10">
    <source>
        <dbReference type="ARBA" id="ARBA00023170"/>
    </source>
</evidence>
<evidence type="ECO:0000256" key="9">
    <source>
        <dbReference type="ARBA" id="ARBA00023136"/>
    </source>
</evidence>
<dbReference type="AlphaFoldDB" id="A0A4Q2UJM1"/>
<evidence type="ECO:0000256" key="3">
    <source>
        <dbReference type="ARBA" id="ARBA00022543"/>
    </source>
</evidence>
<dbReference type="PRINTS" id="PR00251">
    <property type="entry name" value="BACTRLOPSIN"/>
</dbReference>
<keyword evidence="3" id="KW-0600">Photoreceptor protein</keyword>
<reference evidence="12 13" key="1">
    <citation type="submission" date="2019-01" db="EMBL/GenBank/DDBJ databases">
        <title>Spirosoma flava sp. nov., a propanil-degrading bacterium isolated from herbicide-contaminated soil.</title>
        <authorList>
            <person name="Zhang L."/>
            <person name="Jiang J.-D."/>
        </authorList>
    </citation>
    <scope>NUCLEOTIDE SEQUENCE [LARGE SCALE GENOMIC DNA]</scope>
    <source>
        <strain evidence="12 13">TY50</strain>
    </source>
</reference>
<proteinExistence type="inferred from homology"/>
<evidence type="ECO:0000256" key="11">
    <source>
        <dbReference type="SAM" id="Phobius"/>
    </source>
</evidence>
<comment type="subcellular location">
    <subcellularLocation>
        <location evidence="1">Membrane</location>
        <topology evidence="1">Multi-pass membrane protein</topology>
    </subcellularLocation>
</comment>
<feature type="transmembrane region" description="Helical" evidence="11">
    <location>
        <begin position="90"/>
        <end position="106"/>
    </location>
</feature>
<dbReference type="CDD" id="cd15242">
    <property type="entry name" value="7tm_Proteorhodopsin"/>
    <property type="match status" value="1"/>
</dbReference>
<dbReference type="EMBL" id="SBLB01000003">
    <property type="protein sequence ID" value="RYC69356.1"/>
    <property type="molecule type" value="Genomic_DNA"/>
</dbReference>
<feature type="transmembrane region" description="Helical" evidence="11">
    <location>
        <begin position="141"/>
        <end position="160"/>
    </location>
</feature>
<keyword evidence="13" id="KW-1185">Reference proteome</keyword>
<feature type="transmembrane region" description="Helical" evidence="11">
    <location>
        <begin position="53"/>
        <end position="70"/>
    </location>
</feature>
<dbReference type="PANTHER" id="PTHR28286">
    <property type="match status" value="1"/>
</dbReference>
<dbReference type="Gene3D" id="1.20.1070.10">
    <property type="entry name" value="Rhodopsin 7-helix transmembrane proteins"/>
    <property type="match status" value="1"/>
</dbReference>
<dbReference type="SUPFAM" id="SSF81321">
    <property type="entry name" value="Family A G protein-coupled receptor-like"/>
    <property type="match status" value="1"/>
</dbReference>
<gene>
    <name evidence="12" type="ORF">EQG79_12140</name>
</gene>
<keyword evidence="4" id="KW-0716">Sensory transduction</keyword>
<dbReference type="GO" id="GO:0009881">
    <property type="term" value="F:photoreceptor activity"/>
    <property type="evidence" value="ECO:0007669"/>
    <property type="project" value="UniProtKB-KW"/>
</dbReference>
<sequence>METLPFSTLLLVGELRPGDVIGFTFFTGYMAMFAASIFFFLERSQVEGHWKTSLTISGLITMIAAVHYFYMRDQYLASGQSPTEFRYIDWTLTVPLMCVEFYMIIKPFGGKVSTMWKLIAYSVWMLVFGYVGESLDRPSSALWGAVSTLGYVGILYEIYLGDVKKIAVASNDASTLKAVSLLRWFVLVGWAIYPIGYMLIPGGLLSGLSLNIDLVYNIGDAINKIGFGLVVYSAAVANSQAHHEAPVQQSQSPVGQL</sequence>
<protein>
    <submittedName>
        <fullName evidence="12">Rhodopsin</fullName>
    </submittedName>
</protein>
<keyword evidence="9 11" id="KW-0472">Membrane</keyword>
<evidence type="ECO:0000313" key="13">
    <source>
        <dbReference type="Proteomes" id="UP000290407"/>
    </source>
</evidence>
<evidence type="ECO:0000256" key="4">
    <source>
        <dbReference type="ARBA" id="ARBA00022606"/>
    </source>
</evidence>
<evidence type="ECO:0000256" key="8">
    <source>
        <dbReference type="ARBA" id="ARBA00022991"/>
    </source>
</evidence>
<evidence type="ECO:0000313" key="12">
    <source>
        <dbReference type="EMBL" id="RYC69356.1"/>
    </source>
</evidence>
<dbReference type="GO" id="GO:0007602">
    <property type="term" value="P:phototransduction"/>
    <property type="evidence" value="ECO:0007669"/>
    <property type="project" value="UniProtKB-KW"/>
</dbReference>
<feature type="transmembrane region" description="Helical" evidence="11">
    <location>
        <begin position="181"/>
        <end position="200"/>
    </location>
</feature>
<comment type="similarity">
    <text evidence="2">Belongs to the archaeal/bacterial/fungal opsin family.</text>
</comment>
<evidence type="ECO:0000256" key="6">
    <source>
        <dbReference type="ARBA" id="ARBA00022925"/>
    </source>
</evidence>
<dbReference type="RefSeq" id="WP_129601630.1">
    <property type="nucleotide sequence ID" value="NZ_SBLB01000003.1"/>
</dbReference>
<dbReference type="PANTHER" id="PTHR28286:SF2">
    <property type="entry name" value="BACTERIORHODOPSIN _OPSIN, NOPA (EUROFUNG)"/>
    <property type="match status" value="1"/>
</dbReference>